<dbReference type="EMBL" id="JFHC01000021">
    <property type="protein sequence ID" value="KDR42041.1"/>
    <property type="molecule type" value="Genomic_DNA"/>
</dbReference>
<evidence type="ECO:0000313" key="2">
    <source>
        <dbReference type="EMBL" id="KDR42041.1"/>
    </source>
</evidence>
<keyword evidence="3" id="KW-1185">Reference proteome</keyword>
<feature type="signal peptide" evidence="1">
    <location>
        <begin position="1"/>
        <end position="36"/>
    </location>
</feature>
<sequence>MTSRIRSVRQTPRPPSWLVALCITIVSSLAPSFAHADWSVVQADAPVTVIHDASLYQAGAGQRLGNADIVETASHGIVQIQDDAGNLLALGAQTRVLLERNARVSLLDGWVKLAHACSGAPCLKPVVETSLGVTLLGDDASIIVAALRSSAPSTQGDTDMIFSESGTSQLLSRVSGGPAPVRTGLPQGQFASQSAGAAVKVAPRPSSAFLADMPVAFRDALRPLPAAQRAPVQDKPANPPRAVTYDDVSAWLASALPVRTRADTRFATRFRSRLSDAAFRRDIDRNLAALTEWRVLLYPPRPRMQRASHFTAR</sequence>
<evidence type="ECO:0000313" key="3">
    <source>
        <dbReference type="Proteomes" id="UP000027466"/>
    </source>
</evidence>
<gene>
    <name evidence="2" type="ORF">BG61_13925</name>
</gene>
<dbReference type="STRING" id="60547.GCA_000751215_06070"/>
<dbReference type="AlphaFoldDB" id="A0A069PXB8"/>
<protein>
    <recommendedName>
        <fullName evidence="4">FecR protein domain-containing protein</fullName>
    </recommendedName>
</protein>
<evidence type="ECO:0008006" key="4">
    <source>
        <dbReference type="Google" id="ProtNLM"/>
    </source>
</evidence>
<accession>A0A069PXB8</accession>
<dbReference type="Proteomes" id="UP000027466">
    <property type="component" value="Unassembled WGS sequence"/>
</dbReference>
<evidence type="ECO:0000256" key="1">
    <source>
        <dbReference type="SAM" id="SignalP"/>
    </source>
</evidence>
<feature type="chain" id="PRO_5007372677" description="FecR protein domain-containing protein" evidence="1">
    <location>
        <begin position="37"/>
        <end position="313"/>
    </location>
</feature>
<keyword evidence="1" id="KW-0732">Signal</keyword>
<organism evidence="2 3">
    <name type="scientific">Caballeronia glathei</name>
    <dbReference type="NCBI Taxonomy" id="60547"/>
    <lineage>
        <taxon>Bacteria</taxon>
        <taxon>Pseudomonadati</taxon>
        <taxon>Pseudomonadota</taxon>
        <taxon>Betaproteobacteria</taxon>
        <taxon>Burkholderiales</taxon>
        <taxon>Burkholderiaceae</taxon>
        <taxon>Caballeronia</taxon>
    </lineage>
</organism>
<name>A0A069PXB8_9BURK</name>
<dbReference type="RefSeq" id="WP_035938899.1">
    <property type="nucleotide sequence ID" value="NZ_CADFFX010000024.1"/>
</dbReference>
<reference evidence="2 3" key="1">
    <citation type="submission" date="2014-03" db="EMBL/GenBank/DDBJ databases">
        <title>Draft Genome Sequences of Four Burkholderia Strains.</title>
        <authorList>
            <person name="Liu X.Y."/>
            <person name="Li C.X."/>
            <person name="Xu J.H."/>
        </authorList>
    </citation>
    <scope>NUCLEOTIDE SEQUENCE [LARGE SCALE GENOMIC DNA]</scope>
    <source>
        <strain evidence="2 3">DSM 50014</strain>
    </source>
</reference>
<proteinExistence type="predicted"/>
<comment type="caution">
    <text evidence="2">The sequence shown here is derived from an EMBL/GenBank/DDBJ whole genome shotgun (WGS) entry which is preliminary data.</text>
</comment>